<organism evidence="3 4">
    <name type="scientific">Roseibium salinum</name>
    <dbReference type="NCBI Taxonomy" id="1604349"/>
    <lineage>
        <taxon>Bacteria</taxon>
        <taxon>Pseudomonadati</taxon>
        <taxon>Pseudomonadota</taxon>
        <taxon>Alphaproteobacteria</taxon>
        <taxon>Hyphomicrobiales</taxon>
        <taxon>Stappiaceae</taxon>
        <taxon>Roseibium</taxon>
    </lineage>
</organism>
<dbReference type="Proteomes" id="UP001300261">
    <property type="component" value="Unassembled WGS sequence"/>
</dbReference>
<dbReference type="Gene3D" id="1.10.12.10">
    <property type="entry name" value="Lyase 2-enoyl-coa Hydratase, Chain A, domain 2"/>
    <property type="match status" value="1"/>
</dbReference>
<sequence>MPTEGPEDANSANPLVIVKGPVAVLLLNAREKKNALPLAAWQRFPEVLSGLQQDPDIRVCVVKGAGGKSFCAGADISEFEAIRSSPEAAKRYDDINVAAFKALKALSVPVIAAIEGPCLGGGLGLALACDIRIAAQSAFFGIPAARLGLAYPPEALSDLLEAVSLSDAKQLLFTAERVSADKALQIGLINEVVAEGELDRRIAALCATISSNAPLSLKAAKHALDHLARPTGTTDLGAALQNAQTCIDSEDYREGYRAFLEKRAPEFKGR</sequence>
<protein>
    <submittedName>
        <fullName evidence="3">Enoyl-CoA hydratase</fullName>
    </submittedName>
</protein>
<comment type="similarity">
    <text evidence="1 2">Belongs to the enoyl-CoA hydratase/isomerase family.</text>
</comment>
<proteinExistence type="inferred from homology"/>
<keyword evidence="4" id="KW-1185">Reference proteome</keyword>
<evidence type="ECO:0000256" key="2">
    <source>
        <dbReference type="RuleBase" id="RU003707"/>
    </source>
</evidence>
<dbReference type="InterPro" id="IPR018376">
    <property type="entry name" value="Enoyl-CoA_hyd/isom_CS"/>
</dbReference>
<dbReference type="EMBL" id="JAPEVI010000003">
    <property type="protein sequence ID" value="MCX2722290.1"/>
    <property type="molecule type" value="Genomic_DNA"/>
</dbReference>
<dbReference type="NCBIfam" id="NF004781">
    <property type="entry name" value="PRK06127.1"/>
    <property type="match status" value="1"/>
</dbReference>
<dbReference type="Pfam" id="PF00378">
    <property type="entry name" value="ECH_1"/>
    <property type="match status" value="1"/>
</dbReference>
<dbReference type="SUPFAM" id="SSF52096">
    <property type="entry name" value="ClpP/crotonase"/>
    <property type="match status" value="1"/>
</dbReference>
<gene>
    <name evidence="3" type="ORF">ON753_07710</name>
</gene>
<dbReference type="CDD" id="cd06558">
    <property type="entry name" value="crotonase-like"/>
    <property type="match status" value="1"/>
</dbReference>
<dbReference type="RefSeq" id="WP_265961983.1">
    <property type="nucleotide sequence ID" value="NZ_JAPEVI010000003.1"/>
</dbReference>
<dbReference type="PROSITE" id="PS00166">
    <property type="entry name" value="ENOYL_COA_HYDRATASE"/>
    <property type="match status" value="1"/>
</dbReference>
<evidence type="ECO:0000313" key="4">
    <source>
        <dbReference type="Proteomes" id="UP001300261"/>
    </source>
</evidence>
<dbReference type="PANTHER" id="PTHR42964">
    <property type="entry name" value="ENOYL-COA HYDRATASE"/>
    <property type="match status" value="1"/>
</dbReference>
<dbReference type="Gene3D" id="3.90.226.10">
    <property type="entry name" value="2-enoyl-CoA Hydratase, Chain A, domain 1"/>
    <property type="match status" value="1"/>
</dbReference>
<evidence type="ECO:0000313" key="3">
    <source>
        <dbReference type="EMBL" id="MCX2722290.1"/>
    </source>
</evidence>
<dbReference type="InterPro" id="IPR001753">
    <property type="entry name" value="Enoyl-CoA_hydra/iso"/>
</dbReference>
<comment type="caution">
    <text evidence="3">The sequence shown here is derived from an EMBL/GenBank/DDBJ whole genome shotgun (WGS) entry which is preliminary data.</text>
</comment>
<dbReference type="InterPro" id="IPR029045">
    <property type="entry name" value="ClpP/crotonase-like_dom_sf"/>
</dbReference>
<dbReference type="InterPro" id="IPR051683">
    <property type="entry name" value="Enoyl-CoA_Hydratase/Isomerase"/>
</dbReference>
<name>A0ABT3QZG0_9HYPH</name>
<dbReference type="PANTHER" id="PTHR42964:SF1">
    <property type="entry name" value="POLYKETIDE BIOSYNTHESIS ENOYL-COA HYDRATASE PKSH-RELATED"/>
    <property type="match status" value="1"/>
</dbReference>
<accession>A0ABT3QZG0</accession>
<dbReference type="InterPro" id="IPR014748">
    <property type="entry name" value="Enoyl-CoA_hydra_C"/>
</dbReference>
<reference evidence="3 4" key="1">
    <citation type="journal article" date="2016" name="Int. J. Syst. Evol. Microbiol.">
        <title>Labrenzia salina sp. nov., isolated from the rhizosphere of the halophyte Arthrocnemum macrostachyum.</title>
        <authorList>
            <person name="Camacho M."/>
            <person name="Redondo-Gomez S."/>
            <person name="Rodriguez-Llorente I."/>
            <person name="Rohde M."/>
            <person name="Sproer C."/>
            <person name="Schumann P."/>
            <person name="Klenk H.P."/>
            <person name="Montero-Calasanz M.D.C."/>
        </authorList>
    </citation>
    <scope>NUCLEOTIDE SEQUENCE [LARGE SCALE GENOMIC DNA]</scope>
    <source>
        <strain evidence="3 4">DSM 29163</strain>
    </source>
</reference>
<evidence type="ECO:0000256" key="1">
    <source>
        <dbReference type="ARBA" id="ARBA00005254"/>
    </source>
</evidence>